<comment type="caution">
    <text evidence="1">The sequence shown here is derived from an EMBL/GenBank/DDBJ whole genome shotgun (WGS) entry which is preliminary data.</text>
</comment>
<gene>
    <name evidence="1" type="ORF">QCA50_015410</name>
</gene>
<name>A0AAW0FWE5_9APHY</name>
<evidence type="ECO:0000313" key="1">
    <source>
        <dbReference type="EMBL" id="KAK7681676.1"/>
    </source>
</evidence>
<dbReference type="Gene3D" id="3.40.50.1820">
    <property type="entry name" value="alpha/beta hydrolase"/>
    <property type="match status" value="1"/>
</dbReference>
<protein>
    <submittedName>
        <fullName evidence="1">Uncharacterized protein</fullName>
    </submittedName>
</protein>
<sequence>MHLTLDDILNCGLDPSIFPVGEPIPPIAFAPNRPKGIYWPSFDEGISDKERQRRFDVWISSYYTPIEDISEVTLEILGERLAVQDLPEDAFRVLKIEEWTKVITLERFIPDELVALSSPESMSRFFVTLGKLDNSVHKKSFRRALGLGDSPADISRDPLIWPECKVVLVWCDMTLVDCTIASSAVIKLLNEERSNVRRKVEIEKLPGANHFPHWDEPERVMAFLAGQI</sequence>
<dbReference type="Proteomes" id="UP001385951">
    <property type="component" value="Unassembled WGS sequence"/>
</dbReference>
<evidence type="ECO:0000313" key="2">
    <source>
        <dbReference type="Proteomes" id="UP001385951"/>
    </source>
</evidence>
<dbReference type="AlphaFoldDB" id="A0AAW0FWE5"/>
<reference evidence="1 2" key="1">
    <citation type="submission" date="2022-09" db="EMBL/GenBank/DDBJ databases">
        <authorList>
            <person name="Palmer J.M."/>
        </authorList>
    </citation>
    <scope>NUCLEOTIDE SEQUENCE [LARGE SCALE GENOMIC DNA]</scope>
    <source>
        <strain evidence="1 2">DSM 7382</strain>
    </source>
</reference>
<dbReference type="InterPro" id="IPR029058">
    <property type="entry name" value="AB_hydrolase_fold"/>
</dbReference>
<dbReference type="EMBL" id="JASBNA010000040">
    <property type="protein sequence ID" value="KAK7681676.1"/>
    <property type="molecule type" value="Genomic_DNA"/>
</dbReference>
<accession>A0AAW0FWE5</accession>
<keyword evidence="2" id="KW-1185">Reference proteome</keyword>
<proteinExistence type="predicted"/>
<organism evidence="1 2">
    <name type="scientific">Cerrena zonata</name>
    <dbReference type="NCBI Taxonomy" id="2478898"/>
    <lineage>
        <taxon>Eukaryota</taxon>
        <taxon>Fungi</taxon>
        <taxon>Dikarya</taxon>
        <taxon>Basidiomycota</taxon>
        <taxon>Agaricomycotina</taxon>
        <taxon>Agaricomycetes</taxon>
        <taxon>Polyporales</taxon>
        <taxon>Cerrenaceae</taxon>
        <taxon>Cerrena</taxon>
    </lineage>
</organism>